<dbReference type="OrthoDB" id="484447at2"/>
<evidence type="ECO:0000313" key="2">
    <source>
        <dbReference type="Proteomes" id="UP000062645"/>
    </source>
</evidence>
<keyword evidence="2" id="KW-1185">Reference proteome</keyword>
<proteinExistence type="predicted"/>
<dbReference type="PATRIC" id="fig|224013.5.peg.5852"/>
<dbReference type="STRING" id="224013.ACX27_24390"/>
<sequence length="151" mass="17330">MIIHNGSYIWFHAGQTARWGTINAIKALPYLMIAYQIDGQWYSDPNFSQSNNLEYKPVIPISSAIIHIPKITVELQPIVQLCAGFRNKRIHSFWVVNAPAQVLKHILKCSQWDSISLKQLLATLHELILYGYEVKILPAKKETISAIEWME</sequence>
<protein>
    <submittedName>
        <fullName evidence="1">Uncharacterized protein</fullName>
    </submittedName>
</protein>
<dbReference type="RefSeq" id="WP_062296258.1">
    <property type="nucleotide sequence ID" value="NZ_CP012036.1"/>
</dbReference>
<dbReference type="Proteomes" id="UP000062645">
    <property type="component" value="Chromosome"/>
</dbReference>
<dbReference type="KEGG" id="npz:ACX27_24390"/>
<gene>
    <name evidence="1" type="ORF">ACX27_24390</name>
</gene>
<name>A0A0M3V691_9NOSO</name>
<reference evidence="1 2" key="2">
    <citation type="journal article" date="2016" name="Genome Announc.">
        <title>Draft Genome Sequence of the N2-Fixing Cyanobacterium Nostoc piscinale CENA21, Isolated from the Brazilian Amazon Floodplain.</title>
        <authorList>
            <person name="Leao T."/>
            <person name="Guimaraes P.I."/>
            <person name="de Melo A.G."/>
            <person name="Ramos R.T."/>
            <person name="Leao P.N."/>
            <person name="Silva A."/>
            <person name="Fiore M.F."/>
            <person name="Schneider M.P."/>
        </authorList>
    </citation>
    <scope>NUCLEOTIDE SEQUENCE [LARGE SCALE GENOMIC DNA]</scope>
    <source>
        <strain evidence="1 2">CENA21</strain>
    </source>
</reference>
<dbReference type="AlphaFoldDB" id="A0A0M3V691"/>
<organism evidence="1 2">
    <name type="scientific">Nostoc piscinale CENA21</name>
    <dbReference type="NCBI Taxonomy" id="224013"/>
    <lineage>
        <taxon>Bacteria</taxon>
        <taxon>Bacillati</taxon>
        <taxon>Cyanobacteriota</taxon>
        <taxon>Cyanophyceae</taxon>
        <taxon>Nostocales</taxon>
        <taxon>Nostocaceae</taxon>
        <taxon>Nostoc</taxon>
    </lineage>
</organism>
<reference evidence="2" key="1">
    <citation type="submission" date="2015-07" db="EMBL/GenBank/DDBJ databases">
        <title>Genome Of Nitrogen-Fixing Cyanobacterium Nostoc piscinale CENA21 From Solimoes/Amazon River Floodplain Sediments And Comparative Genomics To Uncover Biosynthetic Natural Products Potential.</title>
        <authorList>
            <person name="Leao T.F."/>
            <person name="Leao P.N."/>
            <person name="Guimaraes P.I."/>
            <person name="de Melo A.G.C."/>
            <person name="Ramos R.T.J."/>
            <person name="Silva A."/>
            <person name="Fiore M.F."/>
            <person name="Schneider M.P.C."/>
        </authorList>
    </citation>
    <scope>NUCLEOTIDE SEQUENCE [LARGE SCALE GENOMIC DNA]</scope>
    <source>
        <strain evidence="2">CENA21</strain>
    </source>
</reference>
<dbReference type="EMBL" id="CP012036">
    <property type="protein sequence ID" value="ALF55253.1"/>
    <property type="molecule type" value="Genomic_DNA"/>
</dbReference>
<evidence type="ECO:0000313" key="1">
    <source>
        <dbReference type="EMBL" id="ALF55253.1"/>
    </source>
</evidence>
<accession>A0A0M3V691</accession>